<dbReference type="Proteomes" id="UP000294820">
    <property type="component" value="Chromosome 1"/>
</dbReference>
<accession>A0A375AFI8</accession>
<keyword evidence="2" id="KW-1185">Reference proteome</keyword>
<proteinExistence type="predicted"/>
<dbReference type="AlphaFoldDB" id="A0A375AFI8"/>
<dbReference type="EMBL" id="LT615367">
    <property type="protein sequence ID" value="SLM64868.1"/>
    <property type="molecule type" value="Genomic_DNA"/>
</dbReference>
<evidence type="ECO:0000313" key="1">
    <source>
        <dbReference type="EMBL" id="SLM64868.1"/>
    </source>
</evidence>
<gene>
    <name evidence="1" type="ORF">DAQ1742_04101</name>
</gene>
<protein>
    <submittedName>
        <fullName evidence="1">Uncharacterized protein</fullName>
    </submittedName>
</protein>
<sequence length="37" mass="4044">MMKPGESPVLNRCALAFTLSHASRDATLLLPDLLTIF</sequence>
<dbReference type="KEGG" id="daq:DAQ1742_04101"/>
<evidence type="ECO:0000313" key="2">
    <source>
        <dbReference type="Proteomes" id="UP000294820"/>
    </source>
</evidence>
<name>A0A375AFI8_9GAMM</name>
<reference evidence="1 2" key="1">
    <citation type="submission" date="2016-09" db="EMBL/GenBank/DDBJ databases">
        <authorList>
            <person name="Reverchon S."/>
            <person name="Nasser W."/>
            <person name="Leonard S."/>
            <person name="Brochier C."/>
            <person name="Duprey A."/>
        </authorList>
    </citation>
    <scope>NUCLEOTIDE SEQUENCE [LARGE SCALE GENOMIC DNA]</scope>
    <source>
        <strain evidence="1 2">174/2</strain>
    </source>
</reference>
<organism evidence="1 2">
    <name type="scientific">Dickeya aquatica</name>
    <dbReference type="NCBI Taxonomy" id="1401087"/>
    <lineage>
        <taxon>Bacteria</taxon>
        <taxon>Pseudomonadati</taxon>
        <taxon>Pseudomonadota</taxon>
        <taxon>Gammaproteobacteria</taxon>
        <taxon>Enterobacterales</taxon>
        <taxon>Pectobacteriaceae</taxon>
        <taxon>Dickeya</taxon>
    </lineage>
</organism>